<comment type="caution">
    <text evidence="2">The sequence shown here is derived from an EMBL/GenBank/DDBJ whole genome shotgun (WGS) entry which is preliminary data.</text>
</comment>
<evidence type="ECO:0000313" key="3">
    <source>
        <dbReference type="EMBL" id="MDT2516334.1"/>
    </source>
</evidence>
<sequence length="167" mass="19438">MIRIFTSSSNNSSRKVATWLNEAGYPFIERRIDTHPFSEAEIKNLLELSKNGFDDLLSVRAFGKINKKNGYRYYLENMTVNQLVRLMIEYPTLLKRPLLVKGKMLIVGYSDQKMRMLIPKESKRAELKLTLEKNQVVTGEVCRTDMKIATCLSSDTRYFEKTNENQK</sequence>
<name>A0AAW8SLS0_ENTAV</name>
<dbReference type="Proteomes" id="UP001260773">
    <property type="component" value="Unassembled WGS sequence"/>
</dbReference>
<organism evidence="2 4">
    <name type="scientific">Enterococcus avium</name>
    <name type="common">Streptococcus avium</name>
    <dbReference type="NCBI Taxonomy" id="33945"/>
    <lineage>
        <taxon>Bacteria</taxon>
        <taxon>Bacillati</taxon>
        <taxon>Bacillota</taxon>
        <taxon>Bacilli</taxon>
        <taxon>Lactobacillales</taxon>
        <taxon>Enterococcaceae</taxon>
        <taxon>Enterococcus</taxon>
    </lineage>
</organism>
<dbReference type="PANTHER" id="PTHR30041">
    <property type="entry name" value="ARSENATE REDUCTASE"/>
    <property type="match status" value="1"/>
</dbReference>
<proteinExistence type="inferred from homology"/>
<evidence type="ECO:0000313" key="4">
    <source>
        <dbReference type="Proteomes" id="UP001260773"/>
    </source>
</evidence>
<dbReference type="InterPro" id="IPR036249">
    <property type="entry name" value="Thioredoxin-like_sf"/>
</dbReference>
<protein>
    <submittedName>
        <fullName evidence="2">ArsC/Spx/MgsR family protein</fullName>
    </submittedName>
</protein>
<dbReference type="InterPro" id="IPR006660">
    <property type="entry name" value="Arsenate_reductase-like"/>
</dbReference>
<accession>A0AAW8SLS0</accession>
<gene>
    <name evidence="2" type="ORF">P7D43_03600</name>
    <name evidence="3" type="ORF">P7D79_19090</name>
</gene>
<dbReference type="EMBL" id="JARPWH010000007">
    <property type="protein sequence ID" value="MDT2401443.1"/>
    <property type="molecule type" value="Genomic_DNA"/>
</dbReference>
<dbReference type="Gene3D" id="3.40.30.10">
    <property type="entry name" value="Glutaredoxin"/>
    <property type="match status" value="1"/>
</dbReference>
<dbReference type="PROSITE" id="PS51353">
    <property type="entry name" value="ARSC"/>
    <property type="match status" value="1"/>
</dbReference>
<evidence type="ECO:0000256" key="1">
    <source>
        <dbReference type="PROSITE-ProRule" id="PRU01282"/>
    </source>
</evidence>
<evidence type="ECO:0000313" key="2">
    <source>
        <dbReference type="EMBL" id="MDT2401443.1"/>
    </source>
</evidence>
<dbReference type="Pfam" id="PF03960">
    <property type="entry name" value="ArsC"/>
    <property type="match status" value="1"/>
</dbReference>
<evidence type="ECO:0000313" key="5">
    <source>
        <dbReference type="Proteomes" id="UP001264335"/>
    </source>
</evidence>
<reference evidence="2 5" key="1">
    <citation type="submission" date="2023-03" db="EMBL/GenBank/DDBJ databases">
        <authorList>
            <person name="Shen W."/>
            <person name="Cai J."/>
        </authorList>
    </citation>
    <scope>NUCLEOTIDE SEQUENCE</scope>
    <source>
        <strain evidence="2">P33-2</strain>
        <strain evidence="3 5">Y2</strain>
    </source>
</reference>
<dbReference type="PANTHER" id="PTHR30041:SF7">
    <property type="entry name" value="GLOBAL TRANSCRIPTIONAL REGULATOR SPX"/>
    <property type="match status" value="1"/>
</dbReference>
<dbReference type="SUPFAM" id="SSF52833">
    <property type="entry name" value="Thioredoxin-like"/>
    <property type="match status" value="1"/>
</dbReference>
<dbReference type="AlphaFoldDB" id="A0AAW8SLS0"/>
<dbReference type="RefSeq" id="WP_311860816.1">
    <property type="nucleotide sequence ID" value="NZ_JARPWD010000006.1"/>
</dbReference>
<dbReference type="EMBL" id="JARPWY010000076">
    <property type="protein sequence ID" value="MDT2516334.1"/>
    <property type="molecule type" value="Genomic_DNA"/>
</dbReference>
<comment type="similarity">
    <text evidence="1">Belongs to the ArsC family.</text>
</comment>
<dbReference type="Proteomes" id="UP001264335">
    <property type="component" value="Unassembled WGS sequence"/>
</dbReference>